<protein>
    <recommendedName>
        <fullName evidence="3">NmrA-like domain-containing protein</fullName>
    </recommendedName>
</protein>
<evidence type="ECO:0000313" key="4">
    <source>
        <dbReference type="EMBL" id="CEO53739.1"/>
    </source>
</evidence>
<dbReference type="Pfam" id="PF05368">
    <property type="entry name" value="NmrA"/>
    <property type="match status" value="1"/>
</dbReference>
<dbReference type="InterPro" id="IPR051609">
    <property type="entry name" value="NmrA/Isoflavone_reductase-like"/>
</dbReference>
<evidence type="ECO:0000259" key="3">
    <source>
        <dbReference type="Pfam" id="PF05368"/>
    </source>
</evidence>
<gene>
    <name evidence="4" type="ORF">BN869_000009797_1</name>
</gene>
<evidence type="ECO:0000256" key="1">
    <source>
        <dbReference type="ARBA" id="ARBA00022857"/>
    </source>
</evidence>
<dbReference type="EMBL" id="CDPU01000037">
    <property type="protein sequence ID" value="CEO53739.1"/>
    <property type="molecule type" value="Genomic_DNA"/>
</dbReference>
<dbReference type="PANTHER" id="PTHR47706">
    <property type="entry name" value="NMRA-LIKE FAMILY PROTEIN"/>
    <property type="match status" value="1"/>
</dbReference>
<keyword evidence="2" id="KW-0560">Oxidoreductase</keyword>
<dbReference type="SUPFAM" id="SSF51735">
    <property type="entry name" value="NAD(P)-binding Rossmann-fold domains"/>
    <property type="match status" value="1"/>
</dbReference>
<feature type="domain" description="NmrA-like" evidence="3">
    <location>
        <begin position="18"/>
        <end position="159"/>
    </location>
</feature>
<name>A0A0B7K9E6_BIOOC</name>
<dbReference type="PANTHER" id="PTHR47706:SF7">
    <property type="entry name" value="CIPA-LIKE, PUTATIVE (AFU_ORTHOLOGUE AFUA_1G01630)-RELATED"/>
    <property type="match status" value="1"/>
</dbReference>
<keyword evidence="1" id="KW-0521">NADP</keyword>
<organism evidence="4">
    <name type="scientific">Bionectria ochroleuca</name>
    <name type="common">Gliocladium roseum</name>
    <dbReference type="NCBI Taxonomy" id="29856"/>
    <lineage>
        <taxon>Eukaryota</taxon>
        <taxon>Fungi</taxon>
        <taxon>Dikarya</taxon>
        <taxon>Ascomycota</taxon>
        <taxon>Pezizomycotina</taxon>
        <taxon>Sordariomycetes</taxon>
        <taxon>Hypocreomycetidae</taxon>
        <taxon>Hypocreales</taxon>
        <taxon>Bionectriaceae</taxon>
        <taxon>Clonostachys</taxon>
    </lineage>
</organism>
<accession>A0A0B7K9E6</accession>
<proteinExistence type="predicted"/>
<sequence>MIAKYAKDQPEGFVNRIQRVAIVGAGGQLGRHITEELLKTGQHTITAVTRARGDSTFPEGVIPAAVDYTDESALVSALKGQQFLIITLPHDATPETHANIVEAAGKAGVPYIMPNIYTGDIVVNNKSLGDEVMLGQKLRPIVEHIEQVGKSSWTVLVTSLWYEFSLACPPDWFGFDVAKREVTFFDDGERKINTSSWPFIGKTVAAFLSLKELPENENDDSLTVSSFQNKPLYTSSFFISQRDMLDSIHRVSGTSDKDWTIKKEATSKRVADGQALLATGDLRGLARMYYSRMFFPGTEGTYQDKLHTKTLGLPEDDLDQATKRALAMVESNWRPM</sequence>
<dbReference type="Gene3D" id="3.40.50.720">
    <property type="entry name" value="NAD(P)-binding Rossmann-like Domain"/>
    <property type="match status" value="1"/>
</dbReference>
<reference evidence="4" key="1">
    <citation type="submission" date="2015-01" db="EMBL/GenBank/DDBJ databases">
        <authorList>
            <person name="Durling Mikael"/>
        </authorList>
    </citation>
    <scope>NUCLEOTIDE SEQUENCE</scope>
</reference>
<dbReference type="InterPro" id="IPR036291">
    <property type="entry name" value="NAD(P)-bd_dom_sf"/>
</dbReference>
<evidence type="ECO:0000256" key="2">
    <source>
        <dbReference type="ARBA" id="ARBA00023002"/>
    </source>
</evidence>
<dbReference type="InterPro" id="IPR008030">
    <property type="entry name" value="NmrA-like"/>
</dbReference>
<dbReference type="GO" id="GO:0016491">
    <property type="term" value="F:oxidoreductase activity"/>
    <property type="evidence" value="ECO:0007669"/>
    <property type="project" value="UniProtKB-KW"/>
</dbReference>
<dbReference type="AlphaFoldDB" id="A0A0B7K9E6"/>